<evidence type="ECO:0000256" key="1">
    <source>
        <dbReference type="ARBA" id="ARBA00004323"/>
    </source>
</evidence>
<protein>
    <recommendedName>
        <fullName evidence="6">Glycosyltransferase 61 catalytic domain-containing protein</fullName>
    </recommendedName>
</protein>
<keyword evidence="5" id="KW-0812">Transmembrane</keyword>
<organism evidence="7 8">
    <name type="scientific">Stylosanthes scabra</name>
    <dbReference type="NCBI Taxonomy" id="79078"/>
    <lineage>
        <taxon>Eukaryota</taxon>
        <taxon>Viridiplantae</taxon>
        <taxon>Streptophyta</taxon>
        <taxon>Embryophyta</taxon>
        <taxon>Tracheophyta</taxon>
        <taxon>Spermatophyta</taxon>
        <taxon>Magnoliopsida</taxon>
        <taxon>eudicotyledons</taxon>
        <taxon>Gunneridae</taxon>
        <taxon>Pentapetalae</taxon>
        <taxon>rosids</taxon>
        <taxon>fabids</taxon>
        <taxon>Fabales</taxon>
        <taxon>Fabaceae</taxon>
        <taxon>Papilionoideae</taxon>
        <taxon>50 kb inversion clade</taxon>
        <taxon>dalbergioids sensu lato</taxon>
        <taxon>Dalbergieae</taxon>
        <taxon>Pterocarpus clade</taxon>
        <taxon>Stylosanthes</taxon>
    </lineage>
</organism>
<keyword evidence="3" id="KW-0808">Transferase</keyword>
<feature type="transmembrane region" description="Helical" evidence="5">
    <location>
        <begin position="12"/>
        <end position="31"/>
    </location>
</feature>
<dbReference type="Proteomes" id="UP001341840">
    <property type="component" value="Unassembled WGS sequence"/>
</dbReference>
<dbReference type="PANTHER" id="PTHR20961:SF98">
    <property type="entry name" value="GLYCOSYLTRANSFERASE"/>
    <property type="match status" value="1"/>
</dbReference>
<keyword evidence="8" id="KW-1185">Reference proteome</keyword>
<evidence type="ECO:0000256" key="2">
    <source>
        <dbReference type="ARBA" id="ARBA00022676"/>
    </source>
</evidence>
<name>A0ABU6VL52_9FABA</name>
<accession>A0ABU6VL52</accession>
<dbReference type="InterPro" id="IPR007657">
    <property type="entry name" value="Glycosyltransferase_61"/>
</dbReference>
<reference evidence="7 8" key="1">
    <citation type="journal article" date="2023" name="Plants (Basel)">
        <title>Bridging the Gap: Combining Genomics and Transcriptomics Approaches to Understand Stylosanthes scabra, an Orphan Legume from the Brazilian Caatinga.</title>
        <authorList>
            <person name="Ferreira-Neto J.R.C."/>
            <person name="da Silva M.D."/>
            <person name="Binneck E."/>
            <person name="de Melo N.F."/>
            <person name="da Silva R.H."/>
            <person name="de Melo A.L.T.M."/>
            <person name="Pandolfi V."/>
            <person name="Bustamante F.O."/>
            <person name="Brasileiro-Vidal A.C."/>
            <person name="Benko-Iseppon A.M."/>
        </authorList>
    </citation>
    <scope>NUCLEOTIDE SEQUENCE [LARGE SCALE GENOMIC DNA]</scope>
    <source>
        <tissue evidence="7">Leaves</tissue>
    </source>
</reference>
<keyword evidence="5" id="KW-0472">Membrane</keyword>
<dbReference type="PANTHER" id="PTHR20961">
    <property type="entry name" value="GLYCOSYLTRANSFERASE"/>
    <property type="match status" value="1"/>
</dbReference>
<evidence type="ECO:0000256" key="4">
    <source>
        <dbReference type="ARBA" id="ARBA00023180"/>
    </source>
</evidence>
<feature type="domain" description="Glycosyltransferase 61 catalytic" evidence="6">
    <location>
        <begin position="279"/>
        <end position="374"/>
    </location>
</feature>
<dbReference type="Pfam" id="PF04577">
    <property type="entry name" value="Glyco_transf_61"/>
    <property type="match status" value="1"/>
</dbReference>
<evidence type="ECO:0000259" key="6">
    <source>
        <dbReference type="Pfam" id="PF04577"/>
    </source>
</evidence>
<sequence>MNLTKMKKNSRNWRGITIICVVLMMVLVLVFEIKYSMERLNPRHAHGKTSEAWVTKTQMDQSELYTTKQMPTPSMAPKFTCDRSHYSYDICTVHVSTVLDTTTSTFFIQRPTTGSLDPGNNNPTVIKIRPYPRKFESFVMSNIKELTIKSTEPIPSCHVTHKHPALVFSAGGYTGNFFHDFNDGFIPLYITLNSMFQNQDDARNVVLVISKARDWWVKKYANLLGQFSNHPIIDLDNENNTTHCFPFATIGLVSHGFMTINPQLMPKSKSLQNFHALLSKAYGPIISNIQPQNAIRPRLVLVNRSIEHGRSLLNLEEVKLAITKQGFDVIVFEPKASTPLSEAFERISSSHVMVGVHGAALTHSLFLRPGSVFIQVVPLGAESVADLCFGNPARGMGLEYLEYRVRGEESSLIEKYGKEDMVIKDPVGFLSGKTWSKSTMDIYLKEQNVRLNLVRFRKYLKIAYMKARKLVNERGY</sequence>
<keyword evidence="2" id="KW-0328">Glycosyltransferase</keyword>
<dbReference type="InterPro" id="IPR049625">
    <property type="entry name" value="Glyco_transf_61_cat"/>
</dbReference>
<evidence type="ECO:0000313" key="8">
    <source>
        <dbReference type="Proteomes" id="UP001341840"/>
    </source>
</evidence>
<keyword evidence="4" id="KW-0325">Glycoprotein</keyword>
<comment type="caution">
    <text evidence="7">The sequence shown here is derived from an EMBL/GenBank/DDBJ whole genome shotgun (WGS) entry which is preliminary data.</text>
</comment>
<evidence type="ECO:0000313" key="7">
    <source>
        <dbReference type="EMBL" id="MED6174345.1"/>
    </source>
</evidence>
<evidence type="ECO:0000256" key="5">
    <source>
        <dbReference type="SAM" id="Phobius"/>
    </source>
</evidence>
<proteinExistence type="predicted"/>
<keyword evidence="5" id="KW-1133">Transmembrane helix</keyword>
<gene>
    <name evidence="7" type="ORF">PIB30_068190</name>
</gene>
<comment type="subcellular location">
    <subcellularLocation>
        <location evidence="1">Golgi apparatus membrane</location>
        <topology evidence="1">Single-pass type II membrane protein</topology>
    </subcellularLocation>
</comment>
<evidence type="ECO:0000256" key="3">
    <source>
        <dbReference type="ARBA" id="ARBA00022679"/>
    </source>
</evidence>
<dbReference type="EMBL" id="JASCZI010151761">
    <property type="protein sequence ID" value="MED6174345.1"/>
    <property type="molecule type" value="Genomic_DNA"/>
</dbReference>